<dbReference type="AlphaFoldDB" id="W1RT19"/>
<gene>
    <name evidence="1" type="ORF">D104_11455</name>
</gene>
<evidence type="ECO:0000313" key="1">
    <source>
        <dbReference type="EMBL" id="ETI59940.1"/>
    </source>
</evidence>
<protein>
    <submittedName>
        <fullName evidence="1">Uncharacterized protein</fullName>
    </submittedName>
</protein>
<organism evidence="1 2">
    <name type="scientific">Marinomonas profundimaris</name>
    <dbReference type="NCBI Taxonomy" id="1208321"/>
    <lineage>
        <taxon>Bacteria</taxon>
        <taxon>Pseudomonadati</taxon>
        <taxon>Pseudomonadota</taxon>
        <taxon>Gammaproteobacteria</taxon>
        <taxon>Oceanospirillales</taxon>
        <taxon>Oceanospirillaceae</taxon>
        <taxon>Marinomonas</taxon>
    </lineage>
</organism>
<name>W1RT19_9GAMM</name>
<dbReference type="Proteomes" id="UP000018857">
    <property type="component" value="Unassembled WGS sequence"/>
</dbReference>
<reference evidence="1 2" key="1">
    <citation type="journal article" date="2014" name="Genome Announc.">
        <title>Draft Genome Sequence of Marinomonas sp. Strain D104, a Polycyclic Aromatic Hydrocarbon-Degrading Bacterium from the Deep-Sea Sediment of the Arctic Ocean.</title>
        <authorList>
            <person name="Dong C."/>
            <person name="Bai X."/>
            <person name="Lai Q."/>
            <person name="Xie Y."/>
            <person name="Chen X."/>
            <person name="Shao Z."/>
        </authorList>
    </citation>
    <scope>NUCLEOTIDE SEQUENCE [LARGE SCALE GENOMIC DNA]</scope>
    <source>
        <strain evidence="1 2">D104</strain>
    </source>
</reference>
<proteinExistence type="predicted"/>
<accession>W1RT19</accession>
<sequence>MGIRPNFLWITLCKKIWTRDYFVKKRLIVNNRAYFVQILTFPSRLQVIDYFVKSLKQDYFQKVHHKNLIFADNTILRF</sequence>
<comment type="caution">
    <text evidence="1">The sequence shown here is derived from an EMBL/GenBank/DDBJ whole genome shotgun (WGS) entry which is preliminary data.</text>
</comment>
<dbReference type="EMBL" id="AYOZ01000023">
    <property type="protein sequence ID" value="ETI59940.1"/>
    <property type="molecule type" value="Genomic_DNA"/>
</dbReference>
<evidence type="ECO:0000313" key="2">
    <source>
        <dbReference type="Proteomes" id="UP000018857"/>
    </source>
</evidence>
<keyword evidence="2" id="KW-1185">Reference proteome</keyword>